<evidence type="ECO:0000259" key="8">
    <source>
        <dbReference type="Pfam" id="PF13354"/>
    </source>
</evidence>
<dbReference type="InterPro" id="IPR045155">
    <property type="entry name" value="Beta-lactam_cat"/>
</dbReference>
<dbReference type="RefSeq" id="WP_119531294.1">
    <property type="nucleotide sequence ID" value="NZ_QXTF01000001.1"/>
</dbReference>
<dbReference type="InterPro" id="IPR012338">
    <property type="entry name" value="Beta-lactam/transpept-like"/>
</dbReference>
<feature type="chain" id="PRO_5019385609" description="Beta-lactamase" evidence="7">
    <location>
        <begin position="21"/>
        <end position="286"/>
    </location>
</feature>
<evidence type="ECO:0000313" key="10">
    <source>
        <dbReference type="Proteomes" id="UP000285023"/>
    </source>
</evidence>
<evidence type="ECO:0000256" key="6">
    <source>
        <dbReference type="RuleBase" id="RU361140"/>
    </source>
</evidence>
<evidence type="ECO:0000256" key="2">
    <source>
        <dbReference type="ARBA" id="ARBA00009009"/>
    </source>
</evidence>
<feature type="domain" description="Beta-lactamase class A catalytic" evidence="8">
    <location>
        <begin position="45"/>
        <end position="243"/>
    </location>
</feature>
<reference evidence="9 10" key="1">
    <citation type="submission" date="2018-09" db="EMBL/GenBank/DDBJ databases">
        <title>Sphingomonas sp. DAC4.</title>
        <authorList>
            <person name="Seo T."/>
        </authorList>
    </citation>
    <scope>NUCLEOTIDE SEQUENCE [LARGE SCALE GENOMIC DNA]</scope>
    <source>
        <strain evidence="9 10">DAC4</strain>
    </source>
</reference>
<dbReference type="GO" id="GO:0008800">
    <property type="term" value="F:beta-lactamase activity"/>
    <property type="evidence" value="ECO:0007669"/>
    <property type="project" value="UniProtKB-UniRule"/>
</dbReference>
<dbReference type="EC" id="3.5.2.6" evidence="3 6"/>
<evidence type="ECO:0000256" key="1">
    <source>
        <dbReference type="ARBA" id="ARBA00001526"/>
    </source>
</evidence>
<evidence type="ECO:0000256" key="4">
    <source>
        <dbReference type="ARBA" id="ARBA00022801"/>
    </source>
</evidence>
<evidence type="ECO:0000313" key="9">
    <source>
        <dbReference type="EMBL" id="RIX31891.1"/>
    </source>
</evidence>
<feature type="signal peptide" evidence="7">
    <location>
        <begin position="1"/>
        <end position="20"/>
    </location>
</feature>
<comment type="catalytic activity">
    <reaction evidence="1 6">
        <text>a beta-lactam + H2O = a substituted beta-amino acid</text>
        <dbReference type="Rhea" id="RHEA:20401"/>
        <dbReference type="ChEBI" id="CHEBI:15377"/>
        <dbReference type="ChEBI" id="CHEBI:35627"/>
        <dbReference type="ChEBI" id="CHEBI:140347"/>
        <dbReference type="EC" id="3.5.2.6"/>
    </reaction>
</comment>
<keyword evidence="10" id="KW-1185">Reference proteome</keyword>
<sequence>MRVIAFFICWLTLLAQPALAEAPARYQPLQQQLASLIRNNPGNVGIAALDLKTGELVGVDPDTPFPMASTVKIAVAANYLAQVEHGRRSLDDTIGGRSARSLMEAMMIHSSNQATDMLLRNLGGPSMVQAWLTQQGVTGLRIDRNIAQLLAARRDLWDIRDSSTPRAMVQLLRRLDSGEMLRPQSKAYLLDLMARCATGKNRIRGLLPSNVRVQHKTGTLNNYTSDVGFLTLPDGRRLAVAMFARQGVDRPGTIARAARAIVDGFSAIVRYPFDAARAGAALGTAN</sequence>
<protein>
    <recommendedName>
        <fullName evidence="3 6">Beta-lactamase</fullName>
        <ecNumber evidence="3 6">3.5.2.6</ecNumber>
    </recommendedName>
</protein>
<dbReference type="AlphaFoldDB" id="A0A418Q229"/>
<evidence type="ECO:0000256" key="7">
    <source>
        <dbReference type="SAM" id="SignalP"/>
    </source>
</evidence>
<evidence type="ECO:0000256" key="3">
    <source>
        <dbReference type="ARBA" id="ARBA00012865"/>
    </source>
</evidence>
<dbReference type="PRINTS" id="PR00118">
    <property type="entry name" value="BLACTAMASEA"/>
</dbReference>
<organism evidence="9 10">
    <name type="scientific">Sphingomonas edaphi</name>
    <dbReference type="NCBI Taxonomy" id="2315689"/>
    <lineage>
        <taxon>Bacteria</taxon>
        <taxon>Pseudomonadati</taxon>
        <taxon>Pseudomonadota</taxon>
        <taxon>Alphaproteobacteria</taxon>
        <taxon>Sphingomonadales</taxon>
        <taxon>Sphingomonadaceae</taxon>
        <taxon>Sphingomonas</taxon>
    </lineage>
</organism>
<accession>A0A418Q229</accession>
<dbReference type="EMBL" id="QXTF01000001">
    <property type="protein sequence ID" value="RIX31891.1"/>
    <property type="molecule type" value="Genomic_DNA"/>
</dbReference>
<dbReference type="GO" id="GO:0046677">
    <property type="term" value="P:response to antibiotic"/>
    <property type="evidence" value="ECO:0007669"/>
    <property type="project" value="UniProtKB-UniRule"/>
</dbReference>
<dbReference type="OrthoDB" id="9784149at2"/>
<gene>
    <name evidence="9" type="ORF">D3M59_02525</name>
</gene>
<name>A0A418Q229_9SPHN</name>
<dbReference type="Proteomes" id="UP000285023">
    <property type="component" value="Unassembled WGS sequence"/>
</dbReference>
<dbReference type="InterPro" id="IPR000871">
    <property type="entry name" value="Beta-lactam_class-A"/>
</dbReference>
<dbReference type="GO" id="GO:0030655">
    <property type="term" value="P:beta-lactam antibiotic catabolic process"/>
    <property type="evidence" value="ECO:0007669"/>
    <property type="project" value="InterPro"/>
</dbReference>
<dbReference type="Pfam" id="PF13354">
    <property type="entry name" value="Beta-lactamase2"/>
    <property type="match status" value="1"/>
</dbReference>
<evidence type="ECO:0000256" key="5">
    <source>
        <dbReference type="ARBA" id="ARBA00023251"/>
    </source>
</evidence>
<keyword evidence="4 6" id="KW-0378">Hydrolase</keyword>
<dbReference type="PANTHER" id="PTHR35333:SF3">
    <property type="entry name" value="BETA-LACTAMASE-TYPE TRANSPEPTIDASE FOLD CONTAINING PROTEIN"/>
    <property type="match status" value="1"/>
</dbReference>
<keyword evidence="7" id="KW-0732">Signal</keyword>
<dbReference type="PANTHER" id="PTHR35333">
    <property type="entry name" value="BETA-LACTAMASE"/>
    <property type="match status" value="1"/>
</dbReference>
<dbReference type="SUPFAM" id="SSF56601">
    <property type="entry name" value="beta-lactamase/transpeptidase-like"/>
    <property type="match status" value="1"/>
</dbReference>
<proteinExistence type="inferred from homology"/>
<dbReference type="PROSITE" id="PS00146">
    <property type="entry name" value="BETA_LACTAMASE_A"/>
    <property type="match status" value="1"/>
</dbReference>
<comment type="caution">
    <text evidence="9">The sequence shown here is derived from an EMBL/GenBank/DDBJ whole genome shotgun (WGS) entry which is preliminary data.</text>
</comment>
<dbReference type="InterPro" id="IPR023650">
    <property type="entry name" value="Beta-lactam_class-A_AS"/>
</dbReference>
<dbReference type="Gene3D" id="3.40.710.10">
    <property type="entry name" value="DD-peptidase/beta-lactamase superfamily"/>
    <property type="match status" value="1"/>
</dbReference>
<comment type="similarity">
    <text evidence="2 6">Belongs to the class-A beta-lactamase family.</text>
</comment>
<keyword evidence="5 6" id="KW-0046">Antibiotic resistance</keyword>